<dbReference type="EMBL" id="JABBCQ020000015">
    <property type="protein sequence ID" value="MBI1626030.1"/>
    <property type="molecule type" value="Genomic_DNA"/>
</dbReference>
<dbReference type="AlphaFoldDB" id="A0A843BA90"/>
<dbReference type="Pfam" id="PF05954">
    <property type="entry name" value="Phage_GPD"/>
    <property type="match status" value="1"/>
</dbReference>
<name>A0A843BA90_9BURK</name>
<sequence length="358" mass="39914">MAYPENTQDQLLRERGQNAAYQSGNHQVPTYRLVVSGKDITPKVDARLISLTLTEGRENQADQLDMVLSDHDGQLSIPRKEAEIELQLGWLGQQLIDKGTFVVDEAEHSGTPDTITIRARAADLGGEIRKRNEKSWHDTTLAAILATLAKRNQLTHKVDAKLGTTKVQHIDQTNESDMHFITRLARKYDAVATVKKKHLLFMPINGTKTSKGQRLPTIEITRQDGDQHRWASSTRDAYDGVKALWNDRKFGKRKEAIAGKKDGNLKTMKETFGSEADALAAAKSELQRINRGMAMFDLNLAIGVPELMPQTPVRVTGFKPEIDGQNWLVKEVTHTLGDGGLTSKVQMEREGGEDKNTK</sequence>
<dbReference type="SUPFAM" id="SSF69279">
    <property type="entry name" value="Phage tail proteins"/>
    <property type="match status" value="1"/>
</dbReference>
<dbReference type="PANTHER" id="PTHR35862:SF3">
    <property type="entry name" value="FELS-2 PROPHAGE PROTEIN"/>
    <property type="match status" value="1"/>
</dbReference>
<protein>
    <submittedName>
        <fullName evidence="1">Phage late control D family protein</fullName>
    </submittedName>
</protein>
<accession>A0A843BA90</accession>
<gene>
    <name evidence="1" type="ORF">HF327_016160</name>
</gene>
<evidence type="ECO:0000313" key="1">
    <source>
        <dbReference type="EMBL" id="MBI1626030.1"/>
    </source>
</evidence>
<dbReference type="PANTHER" id="PTHR35862">
    <property type="entry name" value="FELS-2 PROPHAGE PROTEIN"/>
    <property type="match status" value="1"/>
</dbReference>
<proteinExistence type="predicted"/>
<comment type="caution">
    <text evidence="1">The sequence shown here is derived from an EMBL/GenBank/DDBJ whole genome shotgun (WGS) entry which is preliminary data.</text>
</comment>
<dbReference type="InterPro" id="IPR052726">
    <property type="entry name" value="Phage_Baseplate_Hub"/>
</dbReference>
<dbReference type="Gene3D" id="3.55.50.10">
    <property type="entry name" value="Baseplate protein-like domains"/>
    <property type="match status" value="1"/>
</dbReference>
<keyword evidence="2" id="KW-1185">Reference proteome</keyword>
<evidence type="ECO:0000313" key="2">
    <source>
        <dbReference type="Proteomes" id="UP000530032"/>
    </source>
</evidence>
<reference evidence="1" key="1">
    <citation type="submission" date="2020-12" db="EMBL/GenBank/DDBJ databases">
        <title>Comamonas sp. nov., isolated from stream water.</title>
        <authorList>
            <person name="Park K.-H."/>
        </authorList>
    </citation>
    <scope>NUCLEOTIDE SEQUENCE</scope>
    <source>
        <strain evidence="1">EJ-4</strain>
    </source>
</reference>
<organism evidence="1 2">
    <name type="scientific">Comamonas suwonensis</name>
    <dbReference type="NCBI Taxonomy" id="2606214"/>
    <lineage>
        <taxon>Bacteria</taxon>
        <taxon>Pseudomonadati</taxon>
        <taxon>Pseudomonadota</taxon>
        <taxon>Betaproteobacteria</taxon>
        <taxon>Burkholderiales</taxon>
        <taxon>Comamonadaceae</taxon>
        <taxon>Comamonas</taxon>
    </lineage>
</organism>
<dbReference type="Proteomes" id="UP000530032">
    <property type="component" value="Unassembled WGS sequence"/>
</dbReference>
<dbReference type="RefSeq" id="WP_198461273.1">
    <property type="nucleotide sequence ID" value="NZ_JABBCQ020000015.1"/>
</dbReference>